<evidence type="ECO:0000313" key="3">
    <source>
        <dbReference type="Proteomes" id="UP001153269"/>
    </source>
</evidence>
<feature type="region of interest" description="Disordered" evidence="1">
    <location>
        <begin position="73"/>
        <end position="100"/>
    </location>
</feature>
<sequence length="100" mass="10723">MRGAELKPEEAALAVTGRSATRLPPGPVDDFCTTPTFHLSEWVFPLHPSQAPELRQVLSLNIPEELSPAIASSLSSFQPPHSPPAFLFPPPPPNISSLSC</sequence>
<gene>
    <name evidence="2" type="ORF">PLEPLA_LOCUS32462</name>
</gene>
<comment type="caution">
    <text evidence="2">The sequence shown here is derived from an EMBL/GenBank/DDBJ whole genome shotgun (WGS) entry which is preliminary data.</text>
</comment>
<evidence type="ECO:0000313" key="2">
    <source>
        <dbReference type="EMBL" id="CAB1444744.1"/>
    </source>
</evidence>
<name>A0A9N7V9Y8_PLEPL</name>
<feature type="compositionally biased region" description="Pro residues" evidence="1">
    <location>
        <begin position="80"/>
        <end position="94"/>
    </location>
</feature>
<organism evidence="2 3">
    <name type="scientific">Pleuronectes platessa</name>
    <name type="common">European plaice</name>
    <dbReference type="NCBI Taxonomy" id="8262"/>
    <lineage>
        <taxon>Eukaryota</taxon>
        <taxon>Metazoa</taxon>
        <taxon>Chordata</taxon>
        <taxon>Craniata</taxon>
        <taxon>Vertebrata</taxon>
        <taxon>Euteleostomi</taxon>
        <taxon>Actinopterygii</taxon>
        <taxon>Neopterygii</taxon>
        <taxon>Teleostei</taxon>
        <taxon>Neoteleostei</taxon>
        <taxon>Acanthomorphata</taxon>
        <taxon>Carangaria</taxon>
        <taxon>Pleuronectiformes</taxon>
        <taxon>Pleuronectoidei</taxon>
        <taxon>Pleuronectidae</taxon>
        <taxon>Pleuronectes</taxon>
    </lineage>
</organism>
<proteinExistence type="predicted"/>
<dbReference type="AlphaFoldDB" id="A0A9N7V9Y8"/>
<reference evidence="2" key="1">
    <citation type="submission" date="2020-03" db="EMBL/GenBank/DDBJ databases">
        <authorList>
            <person name="Weist P."/>
        </authorList>
    </citation>
    <scope>NUCLEOTIDE SEQUENCE</scope>
</reference>
<dbReference type="EMBL" id="CADEAL010003446">
    <property type="protein sequence ID" value="CAB1444744.1"/>
    <property type="molecule type" value="Genomic_DNA"/>
</dbReference>
<evidence type="ECO:0000256" key="1">
    <source>
        <dbReference type="SAM" id="MobiDB-lite"/>
    </source>
</evidence>
<keyword evidence="3" id="KW-1185">Reference proteome</keyword>
<accession>A0A9N7V9Y8</accession>
<protein>
    <submittedName>
        <fullName evidence="2">Uncharacterized protein</fullName>
    </submittedName>
</protein>
<dbReference type="Proteomes" id="UP001153269">
    <property type="component" value="Unassembled WGS sequence"/>
</dbReference>